<name>A0A1J1J0B5_9DIPT</name>
<dbReference type="InterPro" id="IPR003591">
    <property type="entry name" value="Leu-rich_rpt_typical-subtyp"/>
</dbReference>
<protein>
    <submittedName>
        <fullName evidence="4">CLUMA_CG018804, isoform A</fullName>
    </submittedName>
</protein>
<organism evidence="4 5">
    <name type="scientific">Clunio marinus</name>
    <dbReference type="NCBI Taxonomy" id="568069"/>
    <lineage>
        <taxon>Eukaryota</taxon>
        <taxon>Metazoa</taxon>
        <taxon>Ecdysozoa</taxon>
        <taxon>Arthropoda</taxon>
        <taxon>Hexapoda</taxon>
        <taxon>Insecta</taxon>
        <taxon>Pterygota</taxon>
        <taxon>Neoptera</taxon>
        <taxon>Endopterygota</taxon>
        <taxon>Diptera</taxon>
        <taxon>Nematocera</taxon>
        <taxon>Chironomoidea</taxon>
        <taxon>Chironomidae</taxon>
        <taxon>Clunio</taxon>
    </lineage>
</organism>
<feature type="region of interest" description="Disordered" evidence="3">
    <location>
        <begin position="288"/>
        <end position="319"/>
    </location>
</feature>
<evidence type="ECO:0000256" key="3">
    <source>
        <dbReference type="SAM" id="MobiDB-lite"/>
    </source>
</evidence>
<dbReference type="PROSITE" id="PS51450">
    <property type="entry name" value="LRR"/>
    <property type="match status" value="3"/>
</dbReference>
<sequence length="679" mass="74623">RAFRGLANLKQLTLRGNNLGFISSQLFNSLVSLERLTLSGNQIKEIYSDSFLPLSNIKFIDLSNNKLSLLSSSTFGNKENLENVILDNNSIEAVDRSFLQTWPSSSFLSILNNICIDMHFEEYFGSETLPMEQAENYFATCFENHDKLLEVMNVEVANDGDNENAQESEGDGEIASDDDNQNVQEIEGDVFKITLGTNPTDEVEFDDATNSQAAGNEEENDESPKADEGIDHQSNDDSPDQNVPIESSDSSNKNVDETDMTNNGFISNDEATQNESESIDVDFEAGETITSDTEGVPNDPTDPKNENESATDTNQGNTDVFSRIADIIFGNDENNENLQNGSDEAEGTGSGNLDNADVEQPAVDAAGDAIIVDEEQGENADDEQPAVEVAGGTVIADGEQSENPGHAVVLAEEEEQNEFGLDEFENPIGAEKGADIDTELIDTFASLFNNDNNDKNQQEGEAENVEDDQAMLDEVLDKIFSENNEQRTDGEEAVKNEAEGNVDEVAKEADTIVNNDGDVSSPYEQANARFYLSGQEIYSCVVYDAKSTLKYITGEHIEGFTDEHVEALFFRNSRFMHSIPGVIFERFPNLKTLSAENSEIKIADPELLETCGMLVNIDLSNNKIRRISKEAFSHCSQLEHLILTGNEIEHLDTEIFQTNPKLSVTIGHLRLVSSSTPSS</sequence>
<dbReference type="STRING" id="568069.A0A1J1J0B5"/>
<reference evidence="4 5" key="1">
    <citation type="submission" date="2015-04" db="EMBL/GenBank/DDBJ databases">
        <authorList>
            <person name="Syromyatnikov M.Y."/>
            <person name="Popov V.N."/>
        </authorList>
    </citation>
    <scope>NUCLEOTIDE SEQUENCE [LARGE SCALE GENOMIC DNA]</scope>
</reference>
<evidence type="ECO:0000256" key="1">
    <source>
        <dbReference type="ARBA" id="ARBA00022614"/>
    </source>
</evidence>
<dbReference type="Proteomes" id="UP000183832">
    <property type="component" value="Unassembled WGS sequence"/>
</dbReference>
<feature type="region of interest" description="Disordered" evidence="3">
    <location>
        <begin position="161"/>
        <end position="180"/>
    </location>
</feature>
<feature type="compositionally biased region" description="Polar residues" evidence="3">
    <location>
        <begin position="260"/>
        <end position="276"/>
    </location>
</feature>
<dbReference type="AlphaFoldDB" id="A0A1J1J0B5"/>
<keyword evidence="2" id="KW-0677">Repeat</keyword>
<accession>A0A1J1J0B5</accession>
<feature type="region of interest" description="Disordered" evidence="3">
    <location>
        <begin position="332"/>
        <end position="357"/>
    </location>
</feature>
<evidence type="ECO:0000313" key="4">
    <source>
        <dbReference type="EMBL" id="CRL05776.1"/>
    </source>
</evidence>
<dbReference type="Pfam" id="PF13855">
    <property type="entry name" value="LRR_8"/>
    <property type="match status" value="1"/>
</dbReference>
<dbReference type="OrthoDB" id="25872at2759"/>
<dbReference type="InterPro" id="IPR032675">
    <property type="entry name" value="LRR_dom_sf"/>
</dbReference>
<keyword evidence="1" id="KW-0433">Leucine-rich repeat</keyword>
<dbReference type="EMBL" id="CVRI01000065">
    <property type="protein sequence ID" value="CRL05776.1"/>
    <property type="molecule type" value="Genomic_DNA"/>
</dbReference>
<dbReference type="InterPro" id="IPR001611">
    <property type="entry name" value="Leu-rich_rpt"/>
</dbReference>
<dbReference type="Gene3D" id="3.80.10.10">
    <property type="entry name" value="Ribonuclease Inhibitor"/>
    <property type="match status" value="2"/>
</dbReference>
<feature type="compositionally biased region" description="Basic and acidic residues" evidence="3">
    <location>
        <begin position="222"/>
        <end position="235"/>
    </location>
</feature>
<dbReference type="Pfam" id="PF13306">
    <property type="entry name" value="LRR_5"/>
    <property type="match status" value="1"/>
</dbReference>
<feature type="compositionally biased region" description="Polar residues" evidence="3">
    <location>
        <begin position="240"/>
        <end position="253"/>
    </location>
</feature>
<dbReference type="InterPro" id="IPR026906">
    <property type="entry name" value="LRR_5"/>
</dbReference>
<feature type="compositionally biased region" description="Polar residues" evidence="3">
    <location>
        <begin position="308"/>
        <end position="319"/>
    </location>
</feature>
<dbReference type="SMART" id="SM00369">
    <property type="entry name" value="LRR_TYP"/>
    <property type="match status" value="5"/>
</dbReference>
<evidence type="ECO:0000313" key="5">
    <source>
        <dbReference type="Proteomes" id="UP000183832"/>
    </source>
</evidence>
<proteinExistence type="predicted"/>
<dbReference type="PANTHER" id="PTHR24366">
    <property type="entry name" value="IG(IMMUNOGLOBULIN) AND LRR(LEUCINE RICH REPEAT) DOMAINS"/>
    <property type="match status" value="1"/>
</dbReference>
<feature type="region of interest" description="Disordered" evidence="3">
    <location>
        <begin position="212"/>
        <end position="276"/>
    </location>
</feature>
<feature type="non-terminal residue" evidence="4">
    <location>
        <position position="1"/>
    </location>
</feature>
<keyword evidence="5" id="KW-1185">Reference proteome</keyword>
<gene>
    <name evidence="4" type="ORF">CLUMA_CG018804</name>
</gene>
<evidence type="ECO:0000256" key="2">
    <source>
        <dbReference type="ARBA" id="ARBA00022737"/>
    </source>
</evidence>
<dbReference type="SUPFAM" id="SSF52058">
    <property type="entry name" value="L domain-like"/>
    <property type="match status" value="1"/>
</dbReference>